<evidence type="ECO:0000313" key="7">
    <source>
        <dbReference type="Proteomes" id="UP000483839"/>
    </source>
</evidence>
<evidence type="ECO:0000256" key="4">
    <source>
        <dbReference type="ARBA" id="ARBA00022729"/>
    </source>
</evidence>
<dbReference type="Proteomes" id="UP000483839">
    <property type="component" value="Unassembled WGS sequence"/>
</dbReference>
<dbReference type="GO" id="GO:0030288">
    <property type="term" value="C:outer membrane-bounded periplasmic space"/>
    <property type="evidence" value="ECO:0007669"/>
    <property type="project" value="TreeGrafter"/>
</dbReference>
<evidence type="ECO:0000256" key="3">
    <source>
        <dbReference type="ARBA" id="ARBA00022448"/>
    </source>
</evidence>
<dbReference type="EMBL" id="WLXI01000057">
    <property type="protein sequence ID" value="MTD02354.1"/>
    <property type="molecule type" value="Genomic_DNA"/>
</dbReference>
<dbReference type="InterPro" id="IPR051313">
    <property type="entry name" value="Bact_iron-sidero_bind"/>
</dbReference>
<keyword evidence="3" id="KW-0813">Transport</keyword>
<dbReference type="CDD" id="cd01138">
    <property type="entry name" value="FeuA"/>
    <property type="match status" value="1"/>
</dbReference>
<comment type="similarity">
    <text evidence="2">Belongs to the bacterial solute-binding protein 8 family.</text>
</comment>
<feature type="chain" id="PRO_5038677168" evidence="5">
    <location>
        <begin position="20"/>
        <end position="311"/>
    </location>
</feature>
<accession>A0A2X4HJN0</accession>
<dbReference type="PROSITE" id="PS51257">
    <property type="entry name" value="PROKAR_LIPOPROTEIN"/>
    <property type="match status" value="1"/>
</dbReference>
<evidence type="ECO:0000313" key="6">
    <source>
        <dbReference type="EMBL" id="MTD02354.1"/>
    </source>
</evidence>
<evidence type="ECO:0000256" key="2">
    <source>
        <dbReference type="ARBA" id="ARBA00008814"/>
    </source>
</evidence>
<comment type="caution">
    <text evidence="6">The sequence shown here is derived from an EMBL/GenBank/DDBJ whole genome shotgun (WGS) entry which is preliminary data.</text>
</comment>
<dbReference type="GO" id="GO:1901678">
    <property type="term" value="P:iron coordination entity transport"/>
    <property type="evidence" value="ECO:0007669"/>
    <property type="project" value="UniProtKB-ARBA"/>
</dbReference>
<comment type="subcellular location">
    <subcellularLocation>
        <location evidence="1">Cell envelope</location>
    </subcellularLocation>
</comment>
<name>A0A2X4HJN0_STRUB</name>
<proteinExistence type="inferred from homology"/>
<reference evidence="6 7" key="1">
    <citation type="submission" date="2019-11" db="EMBL/GenBank/DDBJ databases">
        <title>Streptococcus uberis isolated from clinical mastitis cases on a southeastern Queensland dairy.</title>
        <authorList>
            <person name="Workentine M.L."/>
            <person name="Price R."/>
            <person name="Olchowy T."/>
        </authorList>
    </citation>
    <scope>NUCLEOTIDE SEQUENCE [LARGE SCALE GENOMIC DNA]</scope>
    <source>
        <strain evidence="6 7">OLC4459-A17</strain>
    </source>
</reference>
<dbReference type="PROSITE" id="PS50983">
    <property type="entry name" value="FE_B12_PBP"/>
    <property type="match status" value="1"/>
</dbReference>
<dbReference type="Gene3D" id="3.40.50.1980">
    <property type="entry name" value="Nitrogenase molybdenum iron protein domain"/>
    <property type="match status" value="2"/>
</dbReference>
<evidence type="ECO:0000256" key="5">
    <source>
        <dbReference type="SAM" id="SignalP"/>
    </source>
</evidence>
<organism evidence="6 7">
    <name type="scientific">Streptococcus uberis</name>
    <dbReference type="NCBI Taxonomy" id="1349"/>
    <lineage>
        <taxon>Bacteria</taxon>
        <taxon>Bacillati</taxon>
        <taxon>Bacillota</taxon>
        <taxon>Bacilli</taxon>
        <taxon>Lactobacillales</taxon>
        <taxon>Streptococcaceae</taxon>
        <taxon>Streptococcus</taxon>
    </lineage>
</organism>
<dbReference type="AlphaFoldDB" id="A0A2X4HJN0"/>
<gene>
    <name evidence="6" type="ORF">GKS16_08740</name>
</gene>
<evidence type="ECO:0000256" key="1">
    <source>
        <dbReference type="ARBA" id="ARBA00004196"/>
    </source>
</evidence>
<dbReference type="InterPro" id="IPR002491">
    <property type="entry name" value="ABC_transptr_periplasmic_BD"/>
</dbReference>
<dbReference type="PANTHER" id="PTHR30532:SF26">
    <property type="entry name" value="IRON(3+)-HYDROXAMATE-BINDING PROTEIN FHUD"/>
    <property type="match status" value="1"/>
</dbReference>
<dbReference type="RefSeq" id="WP_046388567.1">
    <property type="nucleotide sequence ID" value="NZ_BAABQE010000001.1"/>
</dbReference>
<protein>
    <submittedName>
        <fullName evidence="6">ABC transporter substrate-binding protein</fullName>
    </submittedName>
</protein>
<dbReference type="Pfam" id="PF01497">
    <property type="entry name" value="Peripla_BP_2"/>
    <property type="match status" value="1"/>
</dbReference>
<feature type="signal peptide" evidence="5">
    <location>
        <begin position="1"/>
        <end position="19"/>
    </location>
</feature>
<dbReference type="PANTHER" id="PTHR30532">
    <property type="entry name" value="IRON III DICITRATE-BINDING PERIPLASMIC PROTEIN"/>
    <property type="match status" value="1"/>
</dbReference>
<dbReference type="SUPFAM" id="SSF53807">
    <property type="entry name" value="Helical backbone' metal receptor"/>
    <property type="match status" value="1"/>
</dbReference>
<keyword evidence="4 5" id="KW-0732">Signal</keyword>
<sequence length="311" mass="35091">MKKLLVTLVLIFSTLSLIACSSQSTKQEDHKTKLSQMPKISGFTYKGKVPENPKRVVSLSSTYTGYLAKLDIPLVGITSYDHKNPVLKKYIKDAKVVSATDLESITALEPDLIIVGSNEENISQLAEIAPLISIEYRKHDYLQVFSDFGKVFNKTKETDKWLQEWKTKTASFESDVKAVTGNDATFTIMGLYEKDIYLFGKDWGRGGEIIHQAFQYQAPEKVKMEVFPKGYLSISQEVLPDYIGDYVVVAAEDEKTGSSLYESDLWKNIPAVQKNHVINVNANTFYFTDPLSLEYELKTLTDAILTQKTHN</sequence>